<sequence length="494" mass="57262">MDIFKDLYTNHKLPITIIIILIIYFIIYSRYIYKNTNNYIVQNWYSLKNNPTASPLSSLIHKDKGYISSILHHFIQYFTKLFKHFIGLFLKPFHYFINLIHKTLISIKSTLDKFRNMAQMIRDIFKVTVEKTADRINNSYSAILYLQEKIKLIIKKQTAMFTIFSQFALSLKFVLSSFTNGPIPRIVTFFKYYSSLMFTFIGFCLMCIVGGPFTKLIACPVCALCFDRNTPIHITETTTLPIYKLSLNNTIYKGGKITGIIKVLTNYTSIYNYNNVIVSGSHLVFYNNKWKRIETTGSPIAKPNSISSNILYCLITENNLIYSSGTTFSDYPETYNKEITRLNNNTVINYLNGTNIKPIKDDHLYYWGFSPETMLKIGNNMVAIKDVCIHNSIKGVLVIGLVELDGKDKILYNYNGIITTGSQCVYEKGIWIRVYQSIHSEKLDYKLDKLYHIITDTNIISINNILFRDFSETHDELPNNEINDRLLNYKNNNC</sequence>
<evidence type="ECO:0000313" key="2">
    <source>
        <dbReference type="EMBL" id="QHT28905.1"/>
    </source>
</evidence>
<reference evidence="2" key="1">
    <citation type="journal article" date="2020" name="Nature">
        <title>Giant virus diversity and host interactions through global metagenomics.</title>
        <authorList>
            <person name="Schulz F."/>
            <person name="Roux S."/>
            <person name="Paez-Espino D."/>
            <person name="Jungbluth S."/>
            <person name="Walsh D.A."/>
            <person name="Denef V.J."/>
            <person name="McMahon K.D."/>
            <person name="Konstantinidis K.T."/>
            <person name="Eloe-Fadrosh E.A."/>
            <person name="Kyrpides N.C."/>
            <person name="Woyke T."/>
        </authorList>
    </citation>
    <scope>NUCLEOTIDE SEQUENCE</scope>
    <source>
        <strain evidence="2">GVMAG-M-3300001351-8</strain>
    </source>
</reference>
<organism evidence="2">
    <name type="scientific">viral metagenome</name>
    <dbReference type="NCBI Taxonomy" id="1070528"/>
    <lineage>
        <taxon>unclassified sequences</taxon>
        <taxon>metagenomes</taxon>
        <taxon>organismal metagenomes</taxon>
    </lineage>
</organism>
<proteinExistence type="predicted"/>
<keyword evidence="1" id="KW-0472">Membrane</keyword>
<dbReference type="EMBL" id="MN738865">
    <property type="protein sequence ID" value="QHT28905.1"/>
    <property type="molecule type" value="Genomic_DNA"/>
</dbReference>
<feature type="transmembrane region" description="Helical" evidence="1">
    <location>
        <begin position="190"/>
        <end position="209"/>
    </location>
</feature>
<accession>A0A6C0ENI0</accession>
<feature type="transmembrane region" description="Helical" evidence="1">
    <location>
        <begin position="13"/>
        <end position="33"/>
    </location>
</feature>
<keyword evidence="1" id="KW-1133">Transmembrane helix</keyword>
<keyword evidence="1" id="KW-0812">Transmembrane</keyword>
<protein>
    <submittedName>
        <fullName evidence="2">Uncharacterized protein</fullName>
    </submittedName>
</protein>
<dbReference type="AlphaFoldDB" id="A0A6C0ENI0"/>
<evidence type="ECO:0000256" key="1">
    <source>
        <dbReference type="SAM" id="Phobius"/>
    </source>
</evidence>
<name>A0A6C0ENI0_9ZZZZ</name>